<organism evidence="1 2">
    <name type="scientific">Ensete ventricosum</name>
    <name type="common">Abyssinian banana</name>
    <name type="synonym">Musa ensete</name>
    <dbReference type="NCBI Taxonomy" id="4639"/>
    <lineage>
        <taxon>Eukaryota</taxon>
        <taxon>Viridiplantae</taxon>
        <taxon>Streptophyta</taxon>
        <taxon>Embryophyta</taxon>
        <taxon>Tracheophyta</taxon>
        <taxon>Spermatophyta</taxon>
        <taxon>Magnoliopsida</taxon>
        <taxon>Liliopsida</taxon>
        <taxon>Zingiberales</taxon>
        <taxon>Musaceae</taxon>
        <taxon>Ensete</taxon>
    </lineage>
</organism>
<dbReference type="Proteomes" id="UP000287651">
    <property type="component" value="Unassembled WGS sequence"/>
</dbReference>
<reference evidence="1 2" key="1">
    <citation type="journal article" date="2014" name="Agronomy (Basel)">
        <title>A Draft Genome Sequence for Ensete ventricosum, the Drought-Tolerant Tree Against Hunger.</title>
        <authorList>
            <person name="Harrison J."/>
            <person name="Moore K.A."/>
            <person name="Paszkiewicz K."/>
            <person name="Jones T."/>
            <person name="Grant M."/>
            <person name="Ambacheew D."/>
            <person name="Muzemil S."/>
            <person name="Studholme D.J."/>
        </authorList>
    </citation>
    <scope>NUCLEOTIDE SEQUENCE [LARGE SCALE GENOMIC DNA]</scope>
</reference>
<protein>
    <submittedName>
        <fullName evidence="1">Uncharacterized protein</fullName>
    </submittedName>
</protein>
<name>A0A426YWA7_ENSVE</name>
<accession>A0A426YWA7</accession>
<gene>
    <name evidence="1" type="ORF">B296_00029552</name>
</gene>
<evidence type="ECO:0000313" key="2">
    <source>
        <dbReference type="Proteomes" id="UP000287651"/>
    </source>
</evidence>
<dbReference type="EMBL" id="AMZH03009816">
    <property type="protein sequence ID" value="RRT56012.1"/>
    <property type="molecule type" value="Genomic_DNA"/>
</dbReference>
<comment type="caution">
    <text evidence="1">The sequence shown here is derived from an EMBL/GenBank/DDBJ whole genome shotgun (WGS) entry which is preliminary data.</text>
</comment>
<proteinExistence type="predicted"/>
<dbReference type="AlphaFoldDB" id="A0A426YWA7"/>
<sequence length="72" mass="8260">MMMRPMAASVRQLQWGANRIVGARNMCALPQKSPPSSSEELMRLEKQCSASNSILMFYRMCIRRLGCFTQQM</sequence>
<evidence type="ECO:0000313" key="1">
    <source>
        <dbReference type="EMBL" id="RRT56012.1"/>
    </source>
</evidence>